<gene>
    <name evidence="10" type="ORF">RN001_008517</name>
</gene>
<dbReference type="Proteomes" id="UP001353858">
    <property type="component" value="Unassembled WGS sequence"/>
</dbReference>
<dbReference type="InterPro" id="IPR012677">
    <property type="entry name" value="Nucleotide-bd_a/b_plait_sf"/>
</dbReference>
<evidence type="ECO:0000259" key="9">
    <source>
        <dbReference type="PROSITE" id="PS50103"/>
    </source>
</evidence>
<evidence type="ECO:0000313" key="11">
    <source>
        <dbReference type="Proteomes" id="UP001353858"/>
    </source>
</evidence>
<dbReference type="SMART" id="SM00361">
    <property type="entry name" value="RRM_1"/>
    <property type="match status" value="1"/>
</dbReference>
<dbReference type="EMBL" id="JARPUR010000003">
    <property type="protein sequence ID" value="KAK4880371.1"/>
    <property type="molecule type" value="Genomic_DNA"/>
</dbReference>
<evidence type="ECO:0000256" key="1">
    <source>
        <dbReference type="ARBA" id="ARBA00022723"/>
    </source>
</evidence>
<keyword evidence="2" id="KW-0677">Repeat</keyword>
<dbReference type="PANTHER" id="PTHR12620">
    <property type="entry name" value="U2 SNRNP AUXILIARY FACTOR, SMALL SUBUNIT"/>
    <property type="match status" value="1"/>
</dbReference>
<dbReference type="InterPro" id="IPR000571">
    <property type="entry name" value="Znf_CCCH"/>
</dbReference>
<evidence type="ECO:0000256" key="5">
    <source>
        <dbReference type="ARBA" id="ARBA00022884"/>
    </source>
</evidence>
<feature type="region of interest" description="Disordered" evidence="8">
    <location>
        <begin position="389"/>
        <end position="438"/>
    </location>
</feature>
<evidence type="ECO:0000256" key="6">
    <source>
        <dbReference type="PROSITE-ProRule" id="PRU00723"/>
    </source>
</evidence>
<protein>
    <recommendedName>
        <fullName evidence="9">C3H1-type domain-containing protein</fullName>
    </recommendedName>
</protein>
<dbReference type="AlphaFoldDB" id="A0AAN7PFS0"/>
<keyword evidence="1 6" id="KW-0479">Metal-binding</keyword>
<dbReference type="InterPro" id="IPR003954">
    <property type="entry name" value="RRM_euk-type"/>
</dbReference>
<keyword evidence="11" id="KW-1185">Reference proteome</keyword>
<evidence type="ECO:0000313" key="10">
    <source>
        <dbReference type="EMBL" id="KAK4880371.1"/>
    </source>
</evidence>
<name>A0AAN7PFS0_9COLE</name>
<dbReference type="GO" id="GO:0008270">
    <property type="term" value="F:zinc ion binding"/>
    <property type="evidence" value="ECO:0007669"/>
    <property type="project" value="UniProtKB-KW"/>
</dbReference>
<reference evidence="11" key="1">
    <citation type="submission" date="2023-01" db="EMBL/GenBank/DDBJ databases">
        <title>Key to firefly adult light organ development and bioluminescence: homeobox transcription factors regulate luciferase expression and transportation to peroxisome.</title>
        <authorList>
            <person name="Fu X."/>
        </authorList>
    </citation>
    <scope>NUCLEOTIDE SEQUENCE [LARGE SCALE GENOMIC DNA]</scope>
</reference>
<feature type="domain" description="C3H1-type" evidence="9">
    <location>
        <begin position="179"/>
        <end position="207"/>
    </location>
</feature>
<feature type="domain" description="C3H1-type" evidence="9">
    <location>
        <begin position="318"/>
        <end position="345"/>
    </location>
</feature>
<keyword evidence="5" id="KW-0694">RNA-binding</keyword>
<dbReference type="PROSITE" id="PS50103">
    <property type="entry name" value="ZF_C3H1"/>
    <property type="match status" value="2"/>
</dbReference>
<sequence>MVRKVSLEFQPRMRMLKLTVHKEWRKLAKKARRKRIRQKIAQQLHEEKETELLKREQSPRYNAWLEEQIKLEEFEKQEQARIAAEQEAQWLKNEKEAQCQWVILQAKLALAREERAKQVMRIKEEWENEQKKLKELKEKKEKELEEKQKHQEELQERINHFIEHGGDVPTDLIANFETNPTKAVCPFFQKTGACRFKDTCSRNHIRPGISRVLLIPGFYSHYSLQETESEHGTDAGLEFENYETYDHFKDFFYDVLPEMEKWGYIRQFKVCCNHEVHLRGNVYVEYSHLREAVRSYQKFHSRWYGGKQLHVEFCNIQSWKSAICGLFARQKCPKGSSCNFLHVFPNPNNMFTCADKDLHRTPPENIEESMESDAKHWRWSESPEPIRYCDSERRNRHQSRRKKEHRKRSRRRSKSKERHKSREHKYSGKSRKTSVKYD</sequence>
<dbReference type="InterPro" id="IPR035979">
    <property type="entry name" value="RBD_domain_sf"/>
</dbReference>
<dbReference type="SUPFAM" id="SSF54928">
    <property type="entry name" value="RNA-binding domain, RBD"/>
    <property type="match status" value="1"/>
</dbReference>
<organism evidence="10 11">
    <name type="scientific">Aquatica leii</name>
    <dbReference type="NCBI Taxonomy" id="1421715"/>
    <lineage>
        <taxon>Eukaryota</taxon>
        <taxon>Metazoa</taxon>
        <taxon>Ecdysozoa</taxon>
        <taxon>Arthropoda</taxon>
        <taxon>Hexapoda</taxon>
        <taxon>Insecta</taxon>
        <taxon>Pterygota</taxon>
        <taxon>Neoptera</taxon>
        <taxon>Endopterygota</taxon>
        <taxon>Coleoptera</taxon>
        <taxon>Polyphaga</taxon>
        <taxon>Elateriformia</taxon>
        <taxon>Elateroidea</taxon>
        <taxon>Lampyridae</taxon>
        <taxon>Luciolinae</taxon>
        <taxon>Aquatica</taxon>
    </lineage>
</organism>
<keyword evidence="4 6" id="KW-0862">Zinc</keyword>
<dbReference type="Pfam" id="PF00642">
    <property type="entry name" value="zf-CCCH"/>
    <property type="match status" value="1"/>
</dbReference>
<evidence type="ECO:0000256" key="3">
    <source>
        <dbReference type="ARBA" id="ARBA00022771"/>
    </source>
</evidence>
<proteinExistence type="predicted"/>
<feature type="zinc finger region" description="C3H1-type" evidence="6">
    <location>
        <begin position="318"/>
        <end position="345"/>
    </location>
</feature>
<dbReference type="InterPro" id="IPR009145">
    <property type="entry name" value="U2AF_small"/>
</dbReference>
<evidence type="ECO:0000256" key="2">
    <source>
        <dbReference type="ARBA" id="ARBA00022737"/>
    </source>
</evidence>
<accession>A0AAN7PFS0</accession>
<feature type="zinc finger region" description="C3H1-type" evidence="6">
    <location>
        <begin position="179"/>
        <end position="207"/>
    </location>
</feature>
<keyword evidence="3 6" id="KW-0863">Zinc-finger</keyword>
<dbReference type="GO" id="GO:0089701">
    <property type="term" value="C:U2AF complex"/>
    <property type="evidence" value="ECO:0007669"/>
    <property type="project" value="InterPro"/>
</dbReference>
<dbReference type="GO" id="GO:0003723">
    <property type="term" value="F:RNA binding"/>
    <property type="evidence" value="ECO:0007669"/>
    <property type="project" value="UniProtKB-KW"/>
</dbReference>
<comment type="caution">
    <text evidence="10">The sequence shown here is derived from an EMBL/GenBank/DDBJ whole genome shotgun (WGS) entry which is preliminary data.</text>
</comment>
<dbReference type="SMART" id="SM00356">
    <property type="entry name" value="ZnF_C3H1"/>
    <property type="match status" value="2"/>
</dbReference>
<evidence type="ECO:0000256" key="8">
    <source>
        <dbReference type="SAM" id="MobiDB-lite"/>
    </source>
</evidence>
<dbReference type="GO" id="GO:0000398">
    <property type="term" value="P:mRNA splicing, via spliceosome"/>
    <property type="evidence" value="ECO:0007669"/>
    <property type="project" value="InterPro"/>
</dbReference>
<evidence type="ECO:0000256" key="7">
    <source>
        <dbReference type="SAM" id="Coils"/>
    </source>
</evidence>
<feature type="coiled-coil region" evidence="7">
    <location>
        <begin position="74"/>
        <end position="164"/>
    </location>
</feature>
<evidence type="ECO:0000256" key="4">
    <source>
        <dbReference type="ARBA" id="ARBA00022833"/>
    </source>
</evidence>
<dbReference type="Gene3D" id="3.30.70.330">
    <property type="match status" value="1"/>
</dbReference>
<dbReference type="PRINTS" id="PR01848">
    <property type="entry name" value="U2AUXFACTOR"/>
</dbReference>
<feature type="compositionally biased region" description="Basic residues" evidence="8">
    <location>
        <begin position="394"/>
        <end position="438"/>
    </location>
</feature>
<keyword evidence="7" id="KW-0175">Coiled coil</keyword>